<dbReference type="GO" id="GO:0006313">
    <property type="term" value="P:DNA transposition"/>
    <property type="evidence" value="ECO:0007669"/>
    <property type="project" value="InterPro"/>
</dbReference>
<dbReference type="EMBL" id="CAJNOJ010001005">
    <property type="protein sequence ID" value="CAF1538257.1"/>
    <property type="molecule type" value="Genomic_DNA"/>
</dbReference>
<dbReference type="AlphaFoldDB" id="A0A816H9A2"/>
<evidence type="ECO:0000259" key="2">
    <source>
        <dbReference type="Pfam" id="PF13358"/>
    </source>
</evidence>
<proteinExistence type="predicted"/>
<dbReference type="InterPro" id="IPR009057">
    <property type="entry name" value="Homeodomain-like_sf"/>
</dbReference>
<dbReference type="PANTHER" id="PTHR23022:SF135">
    <property type="entry name" value="SI:DKEY-77F5.3"/>
    <property type="match status" value="1"/>
</dbReference>
<dbReference type="SUPFAM" id="SSF46689">
    <property type="entry name" value="Homeodomain-like"/>
    <property type="match status" value="1"/>
</dbReference>
<comment type="caution">
    <text evidence="4">The sequence shown here is derived from an EMBL/GenBank/DDBJ whole genome shotgun (WGS) entry which is preliminary data.</text>
</comment>
<dbReference type="EMBL" id="CAJNOR010016285">
    <property type="protein sequence ID" value="CAF1684662.1"/>
    <property type="molecule type" value="Genomic_DNA"/>
</dbReference>
<dbReference type="InterPro" id="IPR002492">
    <property type="entry name" value="Transposase_Tc1-like"/>
</dbReference>
<name>A0A816H9A2_ADIRI</name>
<accession>A0A816H9A2</accession>
<dbReference type="InterPro" id="IPR036388">
    <property type="entry name" value="WH-like_DNA-bd_sf"/>
</dbReference>
<dbReference type="PANTHER" id="PTHR23022">
    <property type="entry name" value="TRANSPOSABLE ELEMENT-RELATED"/>
    <property type="match status" value="1"/>
</dbReference>
<protein>
    <recommendedName>
        <fullName evidence="6">Transposase</fullName>
    </recommendedName>
</protein>
<dbReference type="InterPro" id="IPR038717">
    <property type="entry name" value="Tc1-like_DDE_dom"/>
</dbReference>
<sequence length="343" mass="39949">MTPKNQKEYSYDKRETVIKHYLNGDSERDIVTKTFMPRTSIHRIIAKYKSTKCIGNLIGRGRKRKTTPQTDRLIQRKIKTDRRKSAASVKAELKTSLNIAISESTIRRRLHEIGLHGRVARKKPYVNKVNRGKRLEYARTYREQPLGYWDNVIWSDESKFNLFGSDGKVMVWRTTKEELDPKCMVPTVKHGGGNVKCWGCFSSCGVGNLVFIDGNMTGEMYRDILDKNLLQSVRKLGLDNQWMFQQDNDPKHKAAIVTNWLTRKGVEQLKWPSSSPDLNPIEHLWDEIERRMKNEQPKNEKDLKECLTRVWNGLEVTVLKKLVDSVPNRLNEVIRLKGYPTKY</sequence>
<dbReference type="InterPro" id="IPR052338">
    <property type="entry name" value="Transposase_5"/>
</dbReference>
<dbReference type="GO" id="GO:0015074">
    <property type="term" value="P:DNA integration"/>
    <property type="evidence" value="ECO:0007669"/>
    <property type="project" value="InterPro"/>
</dbReference>
<gene>
    <name evidence="3" type="ORF">EDS130_LOCUS45116</name>
    <name evidence="4" type="ORF">XAT740_LOCUS61551</name>
</gene>
<dbReference type="Pfam" id="PF13358">
    <property type="entry name" value="DDE_3"/>
    <property type="match status" value="1"/>
</dbReference>
<dbReference type="Gene3D" id="3.30.420.10">
    <property type="entry name" value="Ribonuclease H-like superfamily/Ribonuclease H"/>
    <property type="match status" value="1"/>
</dbReference>
<dbReference type="InterPro" id="IPR036397">
    <property type="entry name" value="RNaseH_sf"/>
</dbReference>
<dbReference type="OrthoDB" id="25402at2759"/>
<dbReference type="Pfam" id="PF01498">
    <property type="entry name" value="HTH_Tnp_Tc3_2"/>
    <property type="match status" value="1"/>
</dbReference>
<evidence type="ECO:0008006" key="6">
    <source>
        <dbReference type="Google" id="ProtNLM"/>
    </source>
</evidence>
<feature type="domain" description="Tc1-like transposase DDE" evidence="2">
    <location>
        <begin position="152"/>
        <end position="304"/>
    </location>
</feature>
<dbReference type="Proteomes" id="UP000663852">
    <property type="component" value="Unassembled WGS sequence"/>
</dbReference>
<evidence type="ECO:0000313" key="4">
    <source>
        <dbReference type="EMBL" id="CAF1684662.1"/>
    </source>
</evidence>
<dbReference type="Proteomes" id="UP000663828">
    <property type="component" value="Unassembled WGS sequence"/>
</dbReference>
<reference evidence="4" key="1">
    <citation type="submission" date="2021-02" db="EMBL/GenBank/DDBJ databases">
        <authorList>
            <person name="Nowell W R."/>
        </authorList>
    </citation>
    <scope>NUCLEOTIDE SEQUENCE</scope>
</reference>
<keyword evidence="5" id="KW-1185">Reference proteome</keyword>
<evidence type="ECO:0000313" key="3">
    <source>
        <dbReference type="EMBL" id="CAF1538257.1"/>
    </source>
</evidence>
<feature type="domain" description="Transposase Tc1-like" evidence="1">
    <location>
        <begin position="71"/>
        <end position="142"/>
    </location>
</feature>
<evidence type="ECO:0000313" key="5">
    <source>
        <dbReference type="Proteomes" id="UP000663828"/>
    </source>
</evidence>
<organism evidence="4 5">
    <name type="scientific">Adineta ricciae</name>
    <name type="common">Rotifer</name>
    <dbReference type="NCBI Taxonomy" id="249248"/>
    <lineage>
        <taxon>Eukaryota</taxon>
        <taxon>Metazoa</taxon>
        <taxon>Spiralia</taxon>
        <taxon>Gnathifera</taxon>
        <taxon>Rotifera</taxon>
        <taxon>Eurotatoria</taxon>
        <taxon>Bdelloidea</taxon>
        <taxon>Adinetida</taxon>
        <taxon>Adinetidae</taxon>
        <taxon>Adineta</taxon>
    </lineage>
</organism>
<dbReference type="GO" id="GO:0003677">
    <property type="term" value="F:DNA binding"/>
    <property type="evidence" value="ECO:0007669"/>
    <property type="project" value="InterPro"/>
</dbReference>
<dbReference type="Gene3D" id="1.10.10.10">
    <property type="entry name" value="Winged helix-like DNA-binding domain superfamily/Winged helix DNA-binding domain"/>
    <property type="match status" value="1"/>
</dbReference>
<evidence type="ECO:0000259" key="1">
    <source>
        <dbReference type="Pfam" id="PF01498"/>
    </source>
</evidence>